<proteinExistence type="predicted"/>
<dbReference type="STRING" id="1619313.EM595_1243"/>
<keyword evidence="3" id="KW-1185">Reference proteome</keyword>
<dbReference type="PATRIC" id="fig|1619313.3.peg.1287"/>
<keyword evidence="1" id="KW-0472">Membrane</keyword>
<organism evidence="2 3">
    <name type="scientific">Duffyella gerundensis</name>
    <dbReference type="NCBI Taxonomy" id="1619313"/>
    <lineage>
        <taxon>Bacteria</taxon>
        <taxon>Pseudomonadati</taxon>
        <taxon>Pseudomonadota</taxon>
        <taxon>Gammaproteobacteria</taxon>
        <taxon>Enterobacterales</taxon>
        <taxon>Erwiniaceae</taxon>
        <taxon>Duffyella</taxon>
    </lineage>
</organism>
<keyword evidence="1" id="KW-1133">Transmembrane helix</keyword>
<evidence type="ECO:0000313" key="2">
    <source>
        <dbReference type="EMBL" id="CUU23477.1"/>
    </source>
</evidence>
<sequence>MPLRAVRLSAVINCLSLYCAIFILARYSAALGQHGQPALLLFMLPGALAGLIARPNAVTVALSGALLATPVCLLMLALPLLNLSSPLQEFAWHASAIFLCVCGALLVSLWRALFPRRQLH</sequence>
<reference evidence="3" key="1">
    <citation type="submission" date="2015-11" db="EMBL/GenBank/DDBJ databases">
        <authorList>
            <person name="Blom J."/>
        </authorList>
    </citation>
    <scope>NUCLEOTIDE SEQUENCE [LARGE SCALE GENOMIC DNA]</scope>
</reference>
<feature type="transmembrane region" description="Helical" evidence="1">
    <location>
        <begin position="35"/>
        <end position="53"/>
    </location>
</feature>
<dbReference type="OrthoDB" id="6540266at2"/>
<feature type="transmembrane region" description="Helical" evidence="1">
    <location>
        <begin position="7"/>
        <end position="29"/>
    </location>
</feature>
<dbReference type="Proteomes" id="UP000059419">
    <property type="component" value="Chromosome 1"/>
</dbReference>
<dbReference type="AlphaFoldDB" id="A0A0U5L345"/>
<dbReference type="Pfam" id="PF11045">
    <property type="entry name" value="YbjM"/>
    <property type="match status" value="1"/>
</dbReference>
<evidence type="ECO:0000313" key="3">
    <source>
        <dbReference type="Proteomes" id="UP000059419"/>
    </source>
</evidence>
<protein>
    <submittedName>
        <fullName evidence="2">Putative membrane protein</fullName>
    </submittedName>
</protein>
<feature type="transmembrane region" description="Helical" evidence="1">
    <location>
        <begin position="60"/>
        <end position="78"/>
    </location>
</feature>
<dbReference type="InterPro" id="IPR020368">
    <property type="entry name" value="Uncharacterised_YbjM"/>
</dbReference>
<dbReference type="GO" id="GO:0016020">
    <property type="term" value="C:membrane"/>
    <property type="evidence" value="ECO:0007669"/>
    <property type="project" value="InterPro"/>
</dbReference>
<accession>A0A0U5L345</accession>
<dbReference type="GeneID" id="84613722"/>
<dbReference type="RefSeq" id="WP_067429090.1">
    <property type="nucleotide sequence ID" value="NZ_CP073262.1"/>
</dbReference>
<feature type="transmembrane region" description="Helical" evidence="1">
    <location>
        <begin position="90"/>
        <end position="114"/>
    </location>
</feature>
<keyword evidence="1" id="KW-0812">Transmembrane</keyword>
<dbReference type="KEGG" id="ege:EM595_1243"/>
<gene>
    <name evidence="2" type="ORF">EM595_1243</name>
</gene>
<dbReference type="EMBL" id="LN907827">
    <property type="protein sequence ID" value="CUU23477.1"/>
    <property type="molecule type" value="Genomic_DNA"/>
</dbReference>
<evidence type="ECO:0000256" key="1">
    <source>
        <dbReference type="SAM" id="Phobius"/>
    </source>
</evidence>
<name>A0A0U5L345_9GAMM</name>